<name>A0A941I8W3_9BACI</name>
<evidence type="ECO:0000313" key="1">
    <source>
        <dbReference type="EMBL" id="MBR7796084.1"/>
    </source>
</evidence>
<dbReference type="RefSeq" id="WP_166530265.1">
    <property type="nucleotide sequence ID" value="NZ_CP115959.1"/>
</dbReference>
<accession>A0A941I8W3</accession>
<gene>
    <name evidence="1" type="ORF">KCX74_08520</name>
</gene>
<evidence type="ECO:0000313" key="2">
    <source>
        <dbReference type="Proteomes" id="UP000675284"/>
    </source>
</evidence>
<dbReference type="Proteomes" id="UP000675284">
    <property type="component" value="Unassembled WGS sequence"/>
</dbReference>
<comment type="caution">
    <text evidence="1">The sequence shown here is derived from an EMBL/GenBank/DDBJ whole genome shotgun (WGS) entry which is preliminary data.</text>
</comment>
<protein>
    <submittedName>
        <fullName evidence="1">Uncharacterized protein</fullName>
    </submittedName>
</protein>
<proteinExistence type="predicted"/>
<reference evidence="1" key="1">
    <citation type="submission" date="2021-04" db="EMBL/GenBank/DDBJ databases">
        <title>Isolation and polyphasic classification of algal microorganism.</title>
        <authorList>
            <person name="Wang S."/>
        </authorList>
    </citation>
    <scope>NUCLEOTIDE SEQUENCE</scope>
    <source>
        <strain evidence="1">720a</strain>
    </source>
</reference>
<keyword evidence="2" id="KW-1185">Reference proteome</keyword>
<organism evidence="1 2">
    <name type="scientific">Virgibacillus salarius</name>
    <dbReference type="NCBI Taxonomy" id="447199"/>
    <lineage>
        <taxon>Bacteria</taxon>
        <taxon>Bacillati</taxon>
        <taxon>Bacillota</taxon>
        <taxon>Bacilli</taxon>
        <taxon>Bacillales</taxon>
        <taxon>Bacillaceae</taxon>
        <taxon>Virgibacillus</taxon>
    </lineage>
</organism>
<sequence length="107" mass="12538">MYHVEMLRFVRVKIIAVMTMIALEFSREMHCAEKYMMGVMAQYAQNLLQNVPVNFLNPSDEQAKIRLPIKKSAVLFLEKGMLNNGKKNMDLYYCKMASEFIYKEKTS</sequence>
<dbReference type="AlphaFoldDB" id="A0A941I8W3"/>
<dbReference type="EMBL" id="JAGSOT010000021">
    <property type="protein sequence ID" value="MBR7796084.1"/>
    <property type="molecule type" value="Genomic_DNA"/>
</dbReference>